<gene>
    <name evidence="10" type="ORF">Bdt_3529</name>
</gene>
<dbReference type="PANTHER" id="PTHR33908:SF11">
    <property type="entry name" value="MEMBRANE PROTEIN"/>
    <property type="match status" value="1"/>
</dbReference>
<evidence type="ECO:0000256" key="7">
    <source>
        <dbReference type="ARBA" id="ARBA00023136"/>
    </source>
</evidence>
<feature type="transmembrane region" description="Helical" evidence="8">
    <location>
        <begin position="281"/>
        <end position="302"/>
    </location>
</feature>
<protein>
    <recommendedName>
        <fullName evidence="9">Glycosyltransferase RgtA/B/C/D-like domain-containing protein</fullName>
    </recommendedName>
</protein>
<evidence type="ECO:0000313" key="10">
    <source>
        <dbReference type="EMBL" id="AFY03204.1"/>
    </source>
</evidence>
<feature type="transmembrane region" description="Helical" evidence="8">
    <location>
        <begin position="336"/>
        <end position="362"/>
    </location>
</feature>
<dbReference type="GO" id="GO:0009103">
    <property type="term" value="P:lipopolysaccharide biosynthetic process"/>
    <property type="evidence" value="ECO:0007669"/>
    <property type="project" value="UniProtKB-ARBA"/>
</dbReference>
<dbReference type="PATRIC" id="fig|1069642.3.peg.3493"/>
<dbReference type="HOGENOM" id="CLU_451773_0_0_7"/>
<sequence length="604" mass="69027">MKNSLKSNVFFGLGLVLFTLAMCWLFLLTPRAHNIEIIKPDLNTVQDSLATFQFQDMNPEREGLYWVKFTTSPMIYPLKYLNLRTMNCVHEMSTQHGDWNLPTNLNTRCDNFAGFKLNNTAPSLAKETTWHFAGSTKGDSYGVLLEKDWKDLPVALGLLLVAGSLMMMLFAKLPAMPLPERTFVVAVLGGAFLFRFWLVFIKAPPEFSLFSDMAGYFHRGEEIMRGEYTLSQLFQPAGFTLWSLWLRQLGGFELFNWSQVFLSWGTVVLIYLMVRERFGALAGAFSALISASYIPLAGFATFHMAENAYAFLITLFLWLMMKTLKHEKLSGYFAMGILLALAFYFKGNHAFFIPILGLWLLYRERHHFTRAVLKVTVMAIGCLLIAVPHMAWTWKHYGKPQLGPTAGALNFIEGKCPSKDNADSSGARWMSPLFHFTNERTFKQWDQPFTNQAYFWKEGLKCVAENPAVLVSSLRYIYYLAWGNPLWPIISNPTKELYYPWESFFYYAMLPLTLLGLLVLRKSEEPFNKATILLMLSLFLTVWFFKSENRFRVPFDALLISWGSLGAAWLSRLAVHVGNLLIQSPIVIQVTDQEKTAGTKPDQT</sequence>
<keyword evidence="6 8" id="KW-1133">Transmembrane helix</keyword>
<feature type="domain" description="Glycosyltransferase RgtA/B/C/D-like" evidence="9">
    <location>
        <begin position="259"/>
        <end position="392"/>
    </location>
</feature>
<accession>K7ZCG4</accession>
<feature type="transmembrane region" description="Helical" evidence="8">
    <location>
        <begin position="254"/>
        <end position="274"/>
    </location>
</feature>
<evidence type="ECO:0000256" key="1">
    <source>
        <dbReference type="ARBA" id="ARBA00004651"/>
    </source>
</evidence>
<dbReference type="InterPro" id="IPR038731">
    <property type="entry name" value="RgtA/B/C-like"/>
</dbReference>
<feature type="transmembrane region" description="Helical" evidence="8">
    <location>
        <begin position="152"/>
        <end position="171"/>
    </location>
</feature>
<feature type="transmembrane region" description="Helical" evidence="8">
    <location>
        <begin position="183"/>
        <end position="201"/>
    </location>
</feature>
<evidence type="ECO:0000256" key="8">
    <source>
        <dbReference type="SAM" id="Phobius"/>
    </source>
</evidence>
<keyword evidence="5 8" id="KW-0812">Transmembrane</keyword>
<evidence type="ECO:0000259" key="9">
    <source>
        <dbReference type="Pfam" id="PF13231"/>
    </source>
</evidence>
<dbReference type="GO" id="GO:0016763">
    <property type="term" value="F:pentosyltransferase activity"/>
    <property type="evidence" value="ECO:0007669"/>
    <property type="project" value="TreeGrafter"/>
</dbReference>
<dbReference type="Proteomes" id="UP000010074">
    <property type="component" value="Chromosome"/>
</dbReference>
<name>K7ZCG4_BDEBC</name>
<dbReference type="InterPro" id="IPR050297">
    <property type="entry name" value="LipidA_mod_glycosyltrf_83"/>
</dbReference>
<feature type="transmembrane region" description="Helical" evidence="8">
    <location>
        <begin position="557"/>
        <end position="575"/>
    </location>
</feature>
<dbReference type="EMBL" id="CP002930">
    <property type="protein sequence ID" value="AFY03204.1"/>
    <property type="molecule type" value="Genomic_DNA"/>
</dbReference>
<keyword evidence="7 8" id="KW-0472">Membrane</keyword>
<proteinExistence type="predicted"/>
<dbReference type="GO" id="GO:0005886">
    <property type="term" value="C:plasma membrane"/>
    <property type="evidence" value="ECO:0007669"/>
    <property type="project" value="UniProtKB-SubCell"/>
</dbReference>
<dbReference type="STRING" id="1069642.Bdt_3529"/>
<dbReference type="PANTHER" id="PTHR33908">
    <property type="entry name" value="MANNOSYLTRANSFERASE YKCB-RELATED"/>
    <property type="match status" value="1"/>
</dbReference>
<evidence type="ECO:0000256" key="2">
    <source>
        <dbReference type="ARBA" id="ARBA00022475"/>
    </source>
</evidence>
<feature type="transmembrane region" description="Helical" evidence="8">
    <location>
        <begin position="504"/>
        <end position="521"/>
    </location>
</feature>
<feature type="transmembrane region" description="Helical" evidence="8">
    <location>
        <begin position="368"/>
        <end position="387"/>
    </location>
</feature>
<dbReference type="RefSeq" id="WP_015092612.1">
    <property type="nucleotide sequence ID" value="NC_019567.1"/>
</dbReference>
<dbReference type="Pfam" id="PF13231">
    <property type="entry name" value="PMT_2"/>
    <property type="match status" value="1"/>
</dbReference>
<dbReference type="AlphaFoldDB" id="K7ZCG4"/>
<evidence type="ECO:0000256" key="6">
    <source>
        <dbReference type="ARBA" id="ARBA00022989"/>
    </source>
</evidence>
<evidence type="ECO:0000256" key="5">
    <source>
        <dbReference type="ARBA" id="ARBA00022692"/>
    </source>
</evidence>
<keyword evidence="2" id="KW-1003">Cell membrane</keyword>
<evidence type="ECO:0000256" key="4">
    <source>
        <dbReference type="ARBA" id="ARBA00022679"/>
    </source>
</evidence>
<organism evidence="10 11">
    <name type="scientific">Bdellovibrio bacteriovorus str. Tiberius</name>
    <dbReference type="NCBI Taxonomy" id="1069642"/>
    <lineage>
        <taxon>Bacteria</taxon>
        <taxon>Pseudomonadati</taxon>
        <taxon>Bdellovibrionota</taxon>
        <taxon>Bdellovibrionia</taxon>
        <taxon>Bdellovibrionales</taxon>
        <taxon>Pseudobdellovibrionaceae</taxon>
        <taxon>Bdellovibrio</taxon>
    </lineage>
</organism>
<dbReference type="OrthoDB" id="5289633at2"/>
<evidence type="ECO:0000256" key="3">
    <source>
        <dbReference type="ARBA" id="ARBA00022676"/>
    </source>
</evidence>
<dbReference type="KEGG" id="bbat:Bdt_3529"/>
<feature type="transmembrane region" description="Helical" evidence="8">
    <location>
        <begin position="527"/>
        <end position="545"/>
    </location>
</feature>
<reference evidence="10 11" key="1">
    <citation type="journal article" date="2012" name="BMC Genomics">
        <title>Genome analysis of a simultaneously predatory and prey-independent, novel Bdellovibrio bacteriovorus from the River Tiber, supports in silico predictions of both ancient and recent lateral gene transfer from diverse bacteria.</title>
        <authorList>
            <person name="Hobley L."/>
            <person name="Lerner T.R."/>
            <person name="Williams L.E."/>
            <person name="Lambert C."/>
            <person name="Till R."/>
            <person name="Milner D.S."/>
            <person name="Basford S.M."/>
            <person name="Capeness M.J."/>
            <person name="Fenton A.K."/>
            <person name="Atterbury R.J."/>
            <person name="Harris M.A."/>
            <person name="Sockett R.E."/>
        </authorList>
    </citation>
    <scope>NUCLEOTIDE SEQUENCE [LARGE SCALE GENOMIC DNA]</scope>
    <source>
        <strain evidence="10 11">Tiberius</strain>
    </source>
</reference>
<keyword evidence="4" id="KW-0808">Transferase</keyword>
<keyword evidence="3" id="KW-0328">Glycosyltransferase</keyword>
<evidence type="ECO:0000313" key="11">
    <source>
        <dbReference type="Proteomes" id="UP000010074"/>
    </source>
</evidence>
<comment type="subcellular location">
    <subcellularLocation>
        <location evidence="1">Cell membrane</location>
        <topology evidence="1">Multi-pass membrane protein</topology>
    </subcellularLocation>
</comment>